<evidence type="ECO:0000256" key="1">
    <source>
        <dbReference type="SAM" id="MobiDB-lite"/>
    </source>
</evidence>
<reference evidence="2 3" key="1">
    <citation type="journal article" date="2010" name="Stand. Genomic Sci.">
        <title>Complete genome sequence of Meiothermus ruber type strain (21).</title>
        <authorList>
            <person name="Tindall B.J."/>
            <person name="Sikorski J."/>
            <person name="Lucas S."/>
            <person name="Goltsman E."/>
            <person name="Copeland A."/>
            <person name="Glavina Del Rio T."/>
            <person name="Nolan M."/>
            <person name="Tice H."/>
            <person name="Cheng J.F."/>
            <person name="Han C."/>
            <person name="Pitluck S."/>
            <person name="Liolios K."/>
            <person name="Ivanova N."/>
            <person name="Mavromatis K."/>
            <person name="Ovchinnikova G."/>
            <person name="Pati A."/>
            <person name="Fahnrich R."/>
            <person name="Goodwin L."/>
            <person name="Chen A."/>
            <person name="Palaniappan K."/>
            <person name="Land M."/>
            <person name="Hauser L."/>
            <person name="Chang Y.J."/>
            <person name="Jeffries C.D."/>
            <person name="Rohde M."/>
            <person name="Goker M."/>
            <person name="Woyke T."/>
            <person name="Bristow J."/>
            <person name="Eisen J.A."/>
            <person name="Markowitz V."/>
            <person name="Hugenholtz P."/>
            <person name="Kyrpides N.C."/>
            <person name="Klenk H.P."/>
            <person name="Lapidus A."/>
        </authorList>
    </citation>
    <scope>NUCLEOTIDE SEQUENCE [LARGE SCALE GENOMIC DNA]</scope>
    <source>
        <strain evidence="3">ATCC 35948 / DSM 1279 / VKM B-1258 / 21</strain>
    </source>
</reference>
<accession>A0A806CSH8</accession>
<protein>
    <submittedName>
        <fullName evidence="2">Uncharacterized protein</fullName>
    </submittedName>
</protein>
<proteinExistence type="predicted"/>
<feature type="compositionally biased region" description="Polar residues" evidence="1">
    <location>
        <begin position="22"/>
        <end position="31"/>
    </location>
</feature>
<keyword evidence="3" id="KW-1185">Reference proteome</keyword>
<feature type="region of interest" description="Disordered" evidence="1">
    <location>
        <begin position="17"/>
        <end position="41"/>
    </location>
</feature>
<dbReference type="AlphaFoldDB" id="A0A806CSH8"/>
<dbReference type="KEGG" id="mrb:Mrub_2401"/>
<name>A0A806CSH8_MEIRD</name>
<gene>
    <name evidence="2" type="ordered locus">Mrub_2401</name>
</gene>
<sequence length="41" mass="4667">MHTRMFVKEVLCESQEIHAPFTQAQTPQGRLSGSKEHRALS</sequence>
<dbReference type="EMBL" id="CP001743">
    <property type="protein sequence ID" value="ADD29152.1"/>
    <property type="molecule type" value="Genomic_DNA"/>
</dbReference>
<dbReference type="Proteomes" id="UP000006655">
    <property type="component" value="Chromosome"/>
</dbReference>
<evidence type="ECO:0000313" key="2">
    <source>
        <dbReference type="EMBL" id="ADD29152.1"/>
    </source>
</evidence>
<organism evidence="2 3">
    <name type="scientific">Meiothermus ruber (strain ATCC 35948 / DSM 1279 / VKM B-1258 / 21)</name>
    <name type="common">Thermus ruber</name>
    <dbReference type="NCBI Taxonomy" id="504728"/>
    <lineage>
        <taxon>Bacteria</taxon>
        <taxon>Thermotogati</taxon>
        <taxon>Deinococcota</taxon>
        <taxon>Deinococci</taxon>
        <taxon>Thermales</taxon>
        <taxon>Thermaceae</taxon>
        <taxon>Meiothermus</taxon>
    </lineage>
</organism>
<evidence type="ECO:0000313" key="3">
    <source>
        <dbReference type="Proteomes" id="UP000006655"/>
    </source>
</evidence>